<dbReference type="GO" id="GO:1902600">
    <property type="term" value="P:proton transmembrane transport"/>
    <property type="evidence" value="ECO:0007669"/>
    <property type="project" value="TreeGrafter"/>
</dbReference>
<dbReference type="SUPFAM" id="SSF81653">
    <property type="entry name" value="Calcium ATPase, transduction domain A"/>
    <property type="match status" value="1"/>
</dbReference>
<dbReference type="GO" id="GO:1990573">
    <property type="term" value="P:potassium ion import across plasma membrane"/>
    <property type="evidence" value="ECO:0007669"/>
    <property type="project" value="TreeGrafter"/>
</dbReference>
<dbReference type="InterPro" id="IPR008250">
    <property type="entry name" value="ATPase_P-typ_transduc_dom_A_sf"/>
</dbReference>
<feature type="transmembrane region" description="Helical" evidence="13">
    <location>
        <begin position="880"/>
        <end position="897"/>
    </location>
</feature>
<dbReference type="NCBIfam" id="TIGR01494">
    <property type="entry name" value="ATPase_P-type"/>
    <property type="match status" value="2"/>
</dbReference>
<dbReference type="PANTHER" id="PTHR43294">
    <property type="entry name" value="SODIUM/POTASSIUM-TRANSPORTING ATPASE SUBUNIT ALPHA"/>
    <property type="match status" value="1"/>
</dbReference>
<dbReference type="SFLD" id="SFLDF00027">
    <property type="entry name" value="p-type_atpase"/>
    <property type="match status" value="1"/>
</dbReference>
<keyword evidence="7" id="KW-0915">Sodium</keyword>
<dbReference type="EMBL" id="CAMXCT010000243">
    <property type="protein sequence ID" value="CAI3976095.1"/>
    <property type="molecule type" value="Genomic_DNA"/>
</dbReference>
<dbReference type="Gene3D" id="1.20.1110.10">
    <property type="entry name" value="Calcium-transporting ATPase, transmembrane domain"/>
    <property type="match status" value="1"/>
</dbReference>
<keyword evidence="6 13" id="KW-1133">Transmembrane helix</keyword>
<feature type="transmembrane region" description="Helical" evidence="13">
    <location>
        <begin position="748"/>
        <end position="767"/>
    </location>
</feature>
<sequence length="990" mass="106281">MDRKQGRRCIGGVLRLNRPCDAPLFAGFHFSTDHGHCSCADGTGEGAASWSVVIQLKVMRDGKEVQIPVPTVVAGDIVVLGTGDVVPADLRLFEAKDFKVSEMALTGEPDDVAKTHKVKEKKDGAPEKLPGSASEILHAAYLVATLAQLELTPETMAFSGCSITSGVGKGLVVDTGMSTRIGRIAQLINGDAGARKTTCFCFPDTSANQTPLQQNLNKLGARIGVLAIIICIGIFIIGWLTDRKDPSNPDSPAWLYMILVSVTLAVAAIPEGIPLCVTISLPFGWTNSDSFGIVQQEVLVRKIAAVETLGSASVICSDKTGTLTEGKMTMVGMYAAGNTYEVTGKGFDPEVGGVMRQDGTDGRGDMGVKSNLLTAILCCNTTLSKEKDEAGVMKWTPKGNSSEAPIVVAARKVGLSENIAGDYPRVLEVPFSSSRKMMLTVSKVGGTHLCDGGMPLPAGTNYLAVCKGAPNYIIDLCCEQLKADGSVDKLTDDDKANILKIVDGYSARALRVLAIAARPMSKLPYDESNDDITTDQKFEACRKQLRLIGLVASIDPERDGVPDSVVAARGAGIRVVMITGDYLLTAIAIAKNVNILQPSDDVETSAMDCANLRPDGEYLRPEEMDLITRSTRVFARAKPEDKLEIVKSIQRQGQVAAMTGDGVNDAPALNQADIGVAMGIQGTEVAKGASDMVLTDDNFCSIVNAVEKGRSIYAGIQKFVAFIMSVHIAEVMQIFICIVVGIPVMRTPLQILFLILVTDLPPSIALGMEPGEANILKMRPRPKEEPIVLMWMWLAMIMNGAVLTIVVVAVYLISLVNYCDGEILQENIYLLDSYTERLSKAQTVAFISLVWSENIRAYISRSFTNPMWHDILGNKHMQKAIVMAQICLYVAVLTPYLSDRILGLRGLEIGFFGWVLALAGPVGCFILSESCKLISAYQAKKHQDSLSMADTPPAAAPIKVVGSKNAKMAAPVPVQPVKKGWFQCCMGGIF</sequence>
<dbReference type="InterPro" id="IPR044492">
    <property type="entry name" value="P_typ_ATPase_HD_dom"/>
</dbReference>
<feature type="domain" description="Cation-transporting P-type ATPase C-terminal" evidence="15">
    <location>
        <begin position="747"/>
        <end position="932"/>
    </location>
</feature>
<dbReference type="GO" id="GO:0005524">
    <property type="term" value="F:ATP binding"/>
    <property type="evidence" value="ECO:0007669"/>
    <property type="project" value="UniProtKB-KW"/>
</dbReference>
<proteinExistence type="predicted"/>
<dbReference type="PRINTS" id="PR00119">
    <property type="entry name" value="CATATPASE"/>
</dbReference>
<dbReference type="InterPro" id="IPR036412">
    <property type="entry name" value="HAD-like_sf"/>
</dbReference>
<evidence type="ECO:0000256" key="5">
    <source>
        <dbReference type="ARBA" id="ARBA00022967"/>
    </source>
</evidence>
<dbReference type="GO" id="GO:0005391">
    <property type="term" value="F:P-type sodium:potassium-exchanging transporter activity"/>
    <property type="evidence" value="ECO:0007669"/>
    <property type="project" value="TreeGrafter"/>
</dbReference>
<dbReference type="InterPro" id="IPR023298">
    <property type="entry name" value="ATPase_P-typ_TM_dom_sf"/>
</dbReference>
<keyword evidence="9" id="KW-0406">Ion transport</keyword>
<name>A0A9P1BNF1_9DINO</name>
<evidence type="ECO:0000313" key="17">
    <source>
        <dbReference type="EMBL" id="CAL1129470.1"/>
    </source>
</evidence>
<evidence type="ECO:0000256" key="13">
    <source>
        <dbReference type="SAM" id="Phobius"/>
    </source>
</evidence>
<dbReference type="InterPro" id="IPR023214">
    <property type="entry name" value="HAD_sf"/>
</dbReference>
<organism evidence="16">
    <name type="scientific">Cladocopium goreaui</name>
    <dbReference type="NCBI Taxonomy" id="2562237"/>
    <lineage>
        <taxon>Eukaryota</taxon>
        <taxon>Sar</taxon>
        <taxon>Alveolata</taxon>
        <taxon>Dinophyceae</taxon>
        <taxon>Suessiales</taxon>
        <taxon>Symbiodiniaceae</taxon>
        <taxon>Cladocopium</taxon>
    </lineage>
</organism>
<comment type="caution">
    <text evidence="16">The sequence shown here is derived from an EMBL/GenBank/DDBJ whole genome shotgun (WGS) entry which is preliminary data.</text>
</comment>
<gene>
    <name evidence="16" type="ORF">C1SCF055_LOCUS4351</name>
</gene>
<feature type="transmembrane region" description="Helical" evidence="13">
    <location>
        <begin position="253"/>
        <end position="273"/>
    </location>
</feature>
<dbReference type="GO" id="GO:0005886">
    <property type="term" value="C:plasma membrane"/>
    <property type="evidence" value="ECO:0007669"/>
    <property type="project" value="TreeGrafter"/>
</dbReference>
<dbReference type="SUPFAM" id="SSF81660">
    <property type="entry name" value="Metal cation-transporting ATPase, ATP-binding domain N"/>
    <property type="match status" value="1"/>
</dbReference>
<dbReference type="OrthoDB" id="116380at2759"/>
<dbReference type="Pfam" id="PF13246">
    <property type="entry name" value="Cation_ATPase"/>
    <property type="match status" value="1"/>
</dbReference>
<dbReference type="InterPro" id="IPR023299">
    <property type="entry name" value="ATPase_P-typ_cyto_dom_N"/>
</dbReference>
<dbReference type="SFLD" id="SFLDG00002">
    <property type="entry name" value="C1.7:_P-type_atpase_like"/>
    <property type="match status" value="1"/>
</dbReference>
<dbReference type="EC" id="7.2.2.3" evidence="10"/>
<dbReference type="EMBL" id="CAMXCT020000243">
    <property type="protein sequence ID" value="CAL1129470.1"/>
    <property type="molecule type" value="Genomic_DNA"/>
</dbReference>
<feature type="transmembrane region" description="Helical" evidence="13">
    <location>
        <begin position="788"/>
        <end position="813"/>
    </location>
</feature>
<evidence type="ECO:0000313" key="16">
    <source>
        <dbReference type="EMBL" id="CAI3976095.1"/>
    </source>
</evidence>
<keyword evidence="5" id="KW-1278">Translocase</keyword>
<keyword evidence="3" id="KW-0547">Nucleotide-binding</keyword>
<dbReference type="Pfam" id="PF00689">
    <property type="entry name" value="Cation_ATPase_C"/>
    <property type="match status" value="1"/>
</dbReference>
<comment type="catalytic activity">
    <reaction evidence="11">
        <text>Na(+)(in) + ATP + H2O = Na(+)(out) + ADP + phosphate + H(+)</text>
        <dbReference type="Rhea" id="RHEA:14633"/>
        <dbReference type="ChEBI" id="CHEBI:15377"/>
        <dbReference type="ChEBI" id="CHEBI:15378"/>
        <dbReference type="ChEBI" id="CHEBI:29101"/>
        <dbReference type="ChEBI" id="CHEBI:30616"/>
        <dbReference type="ChEBI" id="CHEBI:43474"/>
        <dbReference type="ChEBI" id="CHEBI:456216"/>
        <dbReference type="EC" id="7.2.2.3"/>
    </reaction>
    <physiologicalReaction direction="left-to-right" evidence="11">
        <dbReference type="Rhea" id="RHEA:14634"/>
    </physiologicalReaction>
</comment>
<evidence type="ECO:0000313" key="18">
    <source>
        <dbReference type="Proteomes" id="UP001152797"/>
    </source>
</evidence>
<dbReference type="GO" id="GO:0036376">
    <property type="term" value="P:sodium ion export across plasma membrane"/>
    <property type="evidence" value="ECO:0007669"/>
    <property type="project" value="TreeGrafter"/>
</dbReference>
<evidence type="ECO:0000256" key="4">
    <source>
        <dbReference type="ARBA" id="ARBA00022840"/>
    </source>
</evidence>
<dbReference type="PROSITE" id="PS00154">
    <property type="entry name" value="ATPASE_E1_E2"/>
    <property type="match status" value="1"/>
</dbReference>
<keyword evidence="9" id="KW-0739">Sodium transport</keyword>
<evidence type="ECO:0000259" key="14">
    <source>
        <dbReference type="Pfam" id="PF00122"/>
    </source>
</evidence>
<protein>
    <recommendedName>
        <fullName evidence="12">P-type sodium-transporting ATPase4</fullName>
        <ecNumber evidence="10">7.2.2.3</ecNumber>
    </recommendedName>
</protein>
<feature type="transmembrane region" description="Helical" evidence="13">
    <location>
        <begin position="719"/>
        <end position="742"/>
    </location>
</feature>
<dbReference type="GO" id="GO:0016887">
    <property type="term" value="F:ATP hydrolysis activity"/>
    <property type="evidence" value="ECO:0007669"/>
    <property type="project" value="InterPro"/>
</dbReference>
<keyword evidence="2 13" id="KW-0812">Transmembrane</keyword>
<evidence type="ECO:0000256" key="9">
    <source>
        <dbReference type="ARBA" id="ARBA00023201"/>
    </source>
</evidence>
<evidence type="ECO:0000256" key="6">
    <source>
        <dbReference type="ARBA" id="ARBA00022989"/>
    </source>
</evidence>
<reference evidence="17" key="2">
    <citation type="submission" date="2024-04" db="EMBL/GenBank/DDBJ databases">
        <authorList>
            <person name="Chen Y."/>
            <person name="Shah S."/>
            <person name="Dougan E. K."/>
            <person name="Thang M."/>
            <person name="Chan C."/>
        </authorList>
    </citation>
    <scope>NUCLEOTIDE SEQUENCE [LARGE SCALE GENOMIC DNA]</scope>
</reference>
<evidence type="ECO:0000256" key="10">
    <source>
        <dbReference type="ARBA" id="ARBA00035029"/>
    </source>
</evidence>
<keyword evidence="8 13" id="KW-0472">Membrane</keyword>
<dbReference type="SUPFAM" id="SSF56784">
    <property type="entry name" value="HAD-like"/>
    <property type="match status" value="1"/>
</dbReference>
<dbReference type="InterPro" id="IPR001757">
    <property type="entry name" value="P_typ_ATPase"/>
</dbReference>
<keyword evidence="4" id="KW-0067">ATP-binding</keyword>
<feature type="transmembrane region" description="Helical" evidence="13">
    <location>
        <begin position="219"/>
        <end position="241"/>
    </location>
</feature>
<dbReference type="GO" id="GO:0006883">
    <property type="term" value="P:intracellular sodium ion homeostasis"/>
    <property type="evidence" value="ECO:0007669"/>
    <property type="project" value="TreeGrafter"/>
</dbReference>
<dbReference type="PANTHER" id="PTHR43294:SF20">
    <property type="entry name" value="P-TYPE ATPASE"/>
    <property type="match status" value="1"/>
</dbReference>
<feature type="transmembrane region" description="Helical" evidence="13">
    <location>
        <begin position="909"/>
        <end position="928"/>
    </location>
</feature>
<dbReference type="AlphaFoldDB" id="A0A9P1BNF1"/>
<dbReference type="Proteomes" id="UP001152797">
    <property type="component" value="Unassembled WGS sequence"/>
</dbReference>
<evidence type="ECO:0000256" key="1">
    <source>
        <dbReference type="ARBA" id="ARBA00004141"/>
    </source>
</evidence>
<keyword evidence="18" id="KW-1185">Reference proteome</keyword>
<dbReference type="FunFam" id="3.40.50.1000:FF:000001">
    <property type="entry name" value="Phospholipid-transporting ATPase IC"/>
    <property type="match status" value="1"/>
</dbReference>
<accession>A0A9P1BNF1</accession>
<dbReference type="PRINTS" id="PR00121">
    <property type="entry name" value="NAKATPASE"/>
</dbReference>
<dbReference type="Gene3D" id="2.70.150.10">
    <property type="entry name" value="Calcium-transporting ATPase, cytoplasmic transduction domain A"/>
    <property type="match status" value="1"/>
</dbReference>
<dbReference type="SUPFAM" id="SSF81665">
    <property type="entry name" value="Calcium ATPase, transmembrane domain M"/>
    <property type="match status" value="1"/>
</dbReference>
<dbReference type="Gene3D" id="3.40.1110.10">
    <property type="entry name" value="Calcium-transporting ATPase, cytoplasmic domain N"/>
    <property type="match status" value="1"/>
</dbReference>
<dbReference type="InterPro" id="IPR018303">
    <property type="entry name" value="ATPase_P-typ_P_site"/>
</dbReference>
<dbReference type="EMBL" id="CAMXCT030000243">
    <property type="protein sequence ID" value="CAL4763407.1"/>
    <property type="molecule type" value="Genomic_DNA"/>
</dbReference>
<evidence type="ECO:0000256" key="7">
    <source>
        <dbReference type="ARBA" id="ARBA00023053"/>
    </source>
</evidence>
<evidence type="ECO:0000256" key="8">
    <source>
        <dbReference type="ARBA" id="ARBA00023136"/>
    </source>
</evidence>
<evidence type="ECO:0000256" key="12">
    <source>
        <dbReference type="ARBA" id="ARBA00067200"/>
    </source>
</evidence>
<dbReference type="InterPro" id="IPR059000">
    <property type="entry name" value="ATPase_P-type_domA"/>
</dbReference>
<comment type="subcellular location">
    <subcellularLocation>
        <location evidence="1">Membrane</location>
        <topology evidence="1">Multi-pass membrane protein</topology>
    </subcellularLocation>
</comment>
<feature type="domain" description="P-type ATPase A" evidence="14">
    <location>
        <begin position="57"/>
        <end position="188"/>
    </location>
</feature>
<dbReference type="GO" id="GO:0030007">
    <property type="term" value="P:intracellular potassium ion homeostasis"/>
    <property type="evidence" value="ECO:0007669"/>
    <property type="project" value="TreeGrafter"/>
</dbReference>
<dbReference type="Pfam" id="PF00122">
    <property type="entry name" value="E1-E2_ATPase"/>
    <property type="match status" value="1"/>
</dbReference>
<reference evidence="16" key="1">
    <citation type="submission" date="2022-10" db="EMBL/GenBank/DDBJ databases">
        <authorList>
            <person name="Chen Y."/>
            <person name="Dougan E. K."/>
            <person name="Chan C."/>
            <person name="Rhodes N."/>
            <person name="Thang M."/>
        </authorList>
    </citation>
    <scope>NUCLEOTIDE SEQUENCE</scope>
</reference>
<evidence type="ECO:0000256" key="3">
    <source>
        <dbReference type="ARBA" id="ARBA00022741"/>
    </source>
</evidence>
<dbReference type="InterPro" id="IPR050510">
    <property type="entry name" value="Cation_transp_ATPase_P-type"/>
</dbReference>
<evidence type="ECO:0000256" key="11">
    <source>
        <dbReference type="ARBA" id="ARBA00049499"/>
    </source>
</evidence>
<keyword evidence="9" id="KW-0813">Transport</keyword>
<dbReference type="InterPro" id="IPR006068">
    <property type="entry name" value="ATPase_P-typ_cation-transptr_C"/>
</dbReference>
<dbReference type="Gene3D" id="3.40.50.1000">
    <property type="entry name" value="HAD superfamily/HAD-like"/>
    <property type="match status" value="1"/>
</dbReference>
<evidence type="ECO:0000256" key="2">
    <source>
        <dbReference type="ARBA" id="ARBA00022692"/>
    </source>
</evidence>
<dbReference type="SFLD" id="SFLDS00003">
    <property type="entry name" value="Haloacid_Dehalogenase"/>
    <property type="match status" value="1"/>
</dbReference>
<evidence type="ECO:0000259" key="15">
    <source>
        <dbReference type="Pfam" id="PF00689"/>
    </source>
</evidence>